<feature type="compositionally biased region" description="Acidic residues" evidence="7">
    <location>
        <begin position="31"/>
        <end position="52"/>
    </location>
</feature>
<dbReference type="PANTHER" id="PTHR34192:SF10">
    <property type="entry name" value="PLASTOCYANIN MAJOR ISOFORM, CHLOROPLASTIC-RELATED"/>
    <property type="match status" value="1"/>
</dbReference>
<reference evidence="10 11" key="1">
    <citation type="submission" date="2016-10" db="EMBL/GenBank/DDBJ databases">
        <authorList>
            <person name="de Groot N.N."/>
        </authorList>
    </citation>
    <scope>NUCLEOTIDE SEQUENCE [LARGE SCALE GENOMIC DNA]</scope>
    <source>
        <strain evidence="11">EB21,IBRC-M 10013,KCTC 4048</strain>
    </source>
</reference>
<dbReference type="PROSITE" id="PS51257">
    <property type="entry name" value="PROKAR_LIPOPROTEIN"/>
    <property type="match status" value="1"/>
</dbReference>
<keyword evidence="11" id="KW-1185">Reference proteome</keyword>
<evidence type="ECO:0000313" key="10">
    <source>
        <dbReference type="EMBL" id="SDN03063.1"/>
    </source>
</evidence>
<evidence type="ECO:0000259" key="9">
    <source>
        <dbReference type="Pfam" id="PF16502"/>
    </source>
</evidence>
<feature type="compositionally biased region" description="Low complexity" evidence="7">
    <location>
        <begin position="686"/>
        <end position="698"/>
    </location>
</feature>
<feature type="region of interest" description="Disordered" evidence="7">
    <location>
        <begin position="686"/>
        <end position="707"/>
    </location>
</feature>
<gene>
    <name evidence="10" type="ORF">SAMN05192554_112112</name>
</gene>
<dbReference type="GO" id="GO:0016020">
    <property type="term" value="C:membrane"/>
    <property type="evidence" value="ECO:0007669"/>
    <property type="project" value="UniProtKB-SubCell"/>
</dbReference>
<evidence type="ECO:0000259" key="8">
    <source>
        <dbReference type="Pfam" id="PF00127"/>
    </source>
</evidence>
<keyword evidence="3" id="KW-0479">Metal-binding</keyword>
<protein>
    <submittedName>
        <fullName evidence="10">Plastocyanin</fullName>
    </submittedName>
</protein>
<comment type="subcellular location">
    <subcellularLocation>
        <location evidence="1">Membrane</location>
    </subcellularLocation>
</comment>
<dbReference type="InterPro" id="IPR028871">
    <property type="entry name" value="BlueCu_1_BS"/>
</dbReference>
<dbReference type="OrthoDB" id="4392at2157"/>
<dbReference type="PANTHER" id="PTHR34192">
    <property type="entry name" value="PLASTOCYANIN MAJOR ISOFORM, CHLOROPLASTIC-RELATED"/>
    <property type="match status" value="1"/>
</dbReference>
<evidence type="ECO:0000256" key="5">
    <source>
        <dbReference type="ARBA" id="ARBA00023008"/>
    </source>
</evidence>
<evidence type="ECO:0000256" key="3">
    <source>
        <dbReference type="ARBA" id="ARBA00022723"/>
    </source>
</evidence>
<dbReference type="Proteomes" id="UP000199370">
    <property type="component" value="Unassembled WGS sequence"/>
</dbReference>
<proteinExistence type="predicted"/>
<dbReference type="Gene3D" id="2.60.40.420">
    <property type="entry name" value="Cupredoxins - blue copper proteins"/>
    <property type="match status" value="1"/>
</dbReference>
<dbReference type="PROSITE" id="PS00196">
    <property type="entry name" value="COPPER_BLUE"/>
    <property type="match status" value="1"/>
</dbReference>
<dbReference type="SUPFAM" id="SSF49503">
    <property type="entry name" value="Cupredoxins"/>
    <property type="match status" value="1"/>
</dbReference>
<dbReference type="GO" id="GO:0009055">
    <property type="term" value="F:electron transfer activity"/>
    <property type="evidence" value="ECO:0007669"/>
    <property type="project" value="InterPro"/>
</dbReference>
<dbReference type="Pfam" id="PF16502">
    <property type="entry name" value="DUF5059"/>
    <property type="match status" value="1"/>
</dbReference>
<feature type="domain" description="DUF5059" evidence="9">
    <location>
        <begin position="67"/>
        <end position="689"/>
    </location>
</feature>
<dbReference type="CDD" id="cd04220">
    <property type="entry name" value="Halocyanin"/>
    <property type="match status" value="1"/>
</dbReference>
<keyword evidence="4" id="KW-0249">Electron transport</keyword>
<accession>A0A1G9Y3K7</accession>
<evidence type="ECO:0000256" key="2">
    <source>
        <dbReference type="ARBA" id="ARBA00022448"/>
    </source>
</evidence>
<evidence type="ECO:0000256" key="1">
    <source>
        <dbReference type="ARBA" id="ARBA00004370"/>
    </source>
</evidence>
<keyword evidence="2" id="KW-0813">Transport</keyword>
<evidence type="ECO:0000256" key="7">
    <source>
        <dbReference type="SAM" id="MobiDB-lite"/>
    </source>
</evidence>
<dbReference type="PROSITE" id="PS51318">
    <property type="entry name" value="TAT"/>
    <property type="match status" value="1"/>
</dbReference>
<evidence type="ECO:0000313" key="11">
    <source>
        <dbReference type="Proteomes" id="UP000199370"/>
    </source>
</evidence>
<dbReference type="EMBL" id="FNIA01000012">
    <property type="protein sequence ID" value="SDN03063.1"/>
    <property type="molecule type" value="Genomic_DNA"/>
</dbReference>
<feature type="region of interest" description="Disordered" evidence="7">
    <location>
        <begin position="25"/>
        <end position="61"/>
    </location>
</feature>
<dbReference type="InterPro" id="IPR000923">
    <property type="entry name" value="BlueCu_1"/>
</dbReference>
<feature type="domain" description="Blue (type 1) copper" evidence="8">
    <location>
        <begin position="720"/>
        <end position="824"/>
    </location>
</feature>
<dbReference type="AlphaFoldDB" id="A0A1G9Y3K7"/>
<dbReference type="RefSeq" id="WP_089734175.1">
    <property type="nucleotide sequence ID" value="NZ_FNIA01000012.1"/>
</dbReference>
<sequence length="824" mass="84329">MRQTRRDWLKGSSAVAASLGLAGCAGMFGSDETDEETGTPTDEPVDGTDEAEQSSGGDGGLAATDVAVAAEWNAMRTRLWNAVALGRAGSPEAGAGVAQATFARFEEASGEHNAHEALESTSETAYEEFESALGELRTAGLDVGDVGRASEEASIGSDQLHSAQRTRVGDTAAQALDLQALGARVADAAMLADAGAFEGAATVAEAVLARFENAPVHGALEAAEGDAYARFEGGVDAVVESARSEDAASVRADAETVLTAAIDGSYRIAPAEAVAGSGHVAVFQALGWDAAALSRIGGPSTEFAHAAALTVYRARVRDAVRLYEAGQTAAARAAVEAVFAHFEGARAHEALEEASEDAYHQFEEDGLAALSTAIDEGDDEGVQSAVETVDDALLTGIETLGTGDEPALLEAGYFRARLADAVERYDSGETAAAAAVASGLFETFERDEAGFHETLEHTSEDLYHTFEEEHLDGLITAFEAGDDGAVETHASGAMDALLSFETTAGSTAQVSAVESGYMAARGFDARALAIAGANDRAATALEDAFGHFEAGAGGFHEALEHADHELYESFETALSDARGAAGSGDPTEAVRSFNDRAVEAIYTVVSSAGGSQSAAAAGIVEDAFARFESARVHELLEEADHDAYEGFEGALGDLGTAVEDGGVSAAASAFADASLRAQFAVAGAPDAAPVGASDADGGAETELSGGPNVVEGVPEDADHVVDMNAVAFDPAELTVSAGDTVAWTHAGGEAHSVTAVEDELPDGATYWASGDFESESAAREGWEHGQGAVQSGQSYVRTFETTGEHAYVCIPHEAAGMVGTVVVE</sequence>
<keyword evidence="5" id="KW-0186">Copper</keyword>
<dbReference type="InterPro" id="IPR006311">
    <property type="entry name" value="TAT_signal"/>
</dbReference>
<dbReference type="InterPro" id="IPR032445">
    <property type="entry name" value="DUF5059"/>
</dbReference>
<dbReference type="GO" id="GO:0005507">
    <property type="term" value="F:copper ion binding"/>
    <property type="evidence" value="ECO:0007669"/>
    <property type="project" value="InterPro"/>
</dbReference>
<dbReference type="STRING" id="996166.SAMN05192554_112112"/>
<name>A0A1G9Y3K7_9EURY</name>
<dbReference type="Pfam" id="PF00127">
    <property type="entry name" value="Copper-bind"/>
    <property type="match status" value="1"/>
</dbReference>
<dbReference type="InterPro" id="IPR008972">
    <property type="entry name" value="Cupredoxin"/>
</dbReference>
<evidence type="ECO:0000256" key="4">
    <source>
        <dbReference type="ARBA" id="ARBA00022982"/>
    </source>
</evidence>
<evidence type="ECO:0000256" key="6">
    <source>
        <dbReference type="ARBA" id="ARBA00023136"/>
    </source>
</evidence>
<organism evidence="10 11">
    <name type="scientific">Haloarchaeobius iranensis</name>
    <dbReference type="NCBI Taxonomy" id="996166"/>
    <lineage>
        <taxon>Archaea</taxon>
        <taxon>Methanobacteriati</taxon>
        <taxon>Methanobacteriota</taxon>
        <taxon>Stenosarchaea group</taxon>
        <taxon>Halobacteria</taxon>
        <taxon>Halobacteriales</taxon>
        <taxon>Halorubellaceae</taxon>
        <taxon>Haloarchaeobius</taxon>
    </lineage>
</organism>
<keyword evidence="6" id="KW-0472">Membrane</keyword>